<evidence type="ECO:0000256" key="3">
    <source>
        <dbReference type="ARBA" id="ARBA00012841"/>
    </source>
</evidence>
<proteinExistence type="inferred from homology"/>
<dbReference type="Pfam" id="PF00152">
    <property type="entry name" value="tRNA-synt_2"/>
    <property type="match status" value="1"/>
</dbReference>
<dbReference type="Gene3D" id="2.40.50.140">
    <property type="entry name" value="Nucleic acid-binding proteins"/>
    <property type="match status" value="1"/>
</dbReference>
<evidence type="ECO:0000313" key="13">
    <source>
        <dbReference type="EMBL" id="KAL1865949.1"/>
    </source>
</evidence>
<evidence type="ECO:0000256" key="8">
    <source>
        <dbReference type="ARBA" id="ARBA00022917"/>
    </source>
</evidence>
<feature type="domain" description="Aminoacyl-transfer RNA synthetases class-II family profile" evidence="12">
    <location>
        <begin position="278"/>
        <end position="594"/>
    </location>
</feature>
<comment type="catalytic activity">
    <reaction evidence="10">
        <text>tRNA(Asp) + L-aspartate + ATP = L-aspartyl-tRNA(Asp) + AMP + diphosphate</text>
        <dbReference type="Rhea" id="RHEA:19649"/>
        <dbReference type="Rhea" id="RHEA-COMP:9660"/>
        <dbReference type="Rhea" id="RHEA-COMP:9678"/>
        <dbReference type="ChEBI" id="CHEBI:29991"/>
        <dbReference type="ChEBI" id="CHEBI:30616"/>
        <dbReference type="ChEBI" id="CHEBI:33019"/>
        <dbReference type="ChEBI" id="CHEBI:78442"/>
        <dbReference type="ChEBI" id="CHEBI:78516"/>
        <dbReference type="ChEBI" id="CHEBI:456215"/>
        <dbReference type="EC" id="6.1.1.12"/>
    </reaction>
</comment>
<dbReference type="EMBL" id="JAZHXJ010000279">
    <property type="protein sequence ID" value="KAL1865949.1"/>
    <property type="molecule type" value="Genomic_DNA"/>
</dbReference>
<comment type="caution">
    <text evidence="13">The sequence shown here is derived from an EMBL/GenBank/DDBJ whole genome shotgun (WGS) entry which is preliminary data.</text>
</comment>
<evidence type="ECO:0000256" key="7">
    <source>
        <dbReference type="ARBA" id="ARBA00022840"/>
    </source>
</evidence>
<keyword evidence="14" id="KW-1185">Reference proteome</keyword>
<evidence type="ECO:0000256" key="6">
    <source>
        <dbReference type="ARBA" id="ARBA00022741"/>
    </source>
</evidence>
<dbReference type="CDD" id="cd04320">
    <property type="entry name" value="AspRS_cyto_N"/>
    <property type="match status" value="1"/>
</dbReference>
<protein>
    <recommendedName>
        <fullName evidence="3">aspartate--tRNA ligase</fullName>
        <ecNumber evidence="3">6.1.1.12</ecNumber>
    </recommendedName>
</protein>
<name>A0ABR3WRB2_9PEZI</name>
<dbReference type="Proteomes" id="UP001586593">
    <property type="component" value="Unassembled WGS sequence"/>
</dbReference>
<dbReference type="PROSITE" id="PS50862">
    <property type="entry name" value="AA_TRNA_LIGASE_II"/>
    <property type="match status" value="1"/>
</dbReference>
<dbReference type="InterPro" id="IPR002312">
    <property type="entry name" value="Asp/Asn-tRNA-synth_IIb"/>
</dbReference>
<sequence length="594" mass="64939">MADETKPTNPTGEPGAEQGEGSISKKAAKKAEAKAKKEALKAQRAAERIAVAGGGSSAEPAEDPSKDSYGRANAIFPPGLSTDVEVVHLRDLGEAHVDKTVIVRAWLQNRRMQGAKMAFVELREEGNWSIQGVVIANVPGGEAKEGDRPAAPVISRPMVKWVGAINPESFVAVEALVKKPLEPVKSCTVKGFELHINKCYVLAPAPAALGMTLAAANRPITNFSDEEPKPAEESEKAAAAAPESKGPEAAIPAASMLTHLDNIVMHKRAPIQQAIADIRVEVKHLFRSYLRDRGFKEFEPPCLIGAASEGGANVFRLPYFGQEAFLAQSPQFYKQFEIAGGRKRVFSIGPVFRAENSNTPRHMTEFTGLDMEMEIQKDYKEVLHMLEGVLLHIFRGIKEHCAAEVALIRSVYPSEELLLPEPGKEVRLTFAEAQKLLREEGPPEFRDVKDDEDMSTPQEKAVGALVREKFKTDFYVIDKFPDAARPFYAKVDPDSKPGGPQVTNAFDFFLRGQEILSGGQRINDPDELEARIRAKGIDPSSAGIKEYVDVFRQAGVPPHGGGGIGLDRIIAWYLALPSVHLAAYYPRTPKRLLP</sequence>
<evidence type="ECO:0000259" key="12">
    <source>
        <dbReference type="PROSITE" id="PS50862"/>
    </source>
</evidence>
<dbReference type="InterPro" id="IPR004523">
    <property type="entry name" value="Asp-tRNA_synthase_2"/>
</dbReference>
<dbReference type="PANTHER" id="PTHR43450">
    <property type="entry name" value="ASPARTYL-TRNA SYNTHETASE"/>
    <property type="match status" value="1"/>
</dbReference>
<organism evidence="13 14">
    <name type="scientific">Phialemonium thermophilum</name>
    <dbReference type="NCBI Taxonomy" id="223376"/>
    <lineage>
        <taxon>Eukaryota</taxon>
        <taxon>Fungi</taxon>
        <taxon>Dikarya</taxon>
        <taxon>Ascomycota</taxon>
        <taxon>Pezizomycotina</taxon>
        <taxon>Sordariomycetes</taxon>
        <taxon>Sordariomycetidae</taxon>
        <taxon>Cephalothecales</taxon>
        <taxon>Cephalothecaceae</taxon>
        <taxon>Phialemonium</taxon>
    </lineage>
</organism>
<comment type="similarity">
    <text evidence="2">Belongs to the class-II aminoacyl-tRNA synthetase family. Type 2 subfamily.</text>
</comment>
<feature type="region of interest" description="Disordered" evidence="11">
    <location>
        <begin position="221"/>
        <end position="247"/>
    </location>
</feature>
<keyword evidence="6" id="KW-0547">Nucleotide-binding</keyword>
<dbReference type="PANTHER" id="PTHR43450:SF1">
    <property type="entry name" value="ASPARTATE--TRNA LIGASE, CYTOPLASMIC"/>
    <property type="match status" value="1"/>
</dbReference>
<keyword evidence="8" id="KW-0648">Protein biosynthesis</keyword>
<dbReference type="InterPro" id="IPR004364">
    <property type="entry name" value="Aa-tRNA-synt_II"/>
</dbReference>
<dbReference type="CDD" id="cd00776">
    <property type="entry name" value="AsxRS_core"/>
    <property type="match status" value="1"/>
</dbReference>
<evidence type="ECO:0000313" key="14">
    <source>
        <dbReference type="Proteomes" id="UP001586593"/>
    </source>
</evidence>
<dbReference type="SUPFAM" id="SSF55681">
    <property type="entry name" value="Class II aaRS and biotin synthetases"/>
    <property type="match status" value="1"/>
</dbReference>
<dbReference type="HAMAP" id="MF_02075">
    <property type="entry name" value="Asp_tRNA_synth_type2"/>
    <property type="match status" value="1"/>
</dbReference>
<accession>A0ABR3WRB2</accession>
<feature type="compositionally biased region" description="Basic and acidic residues" evidence="11">
    <location>
        <begin position="226"/>
        <end position="236"/>
    </location>
</feature>
<gene>
    <name evidence="13" type="ORF">VTK73DRAFT_4955</name>
</gene>
<evidence type="ECO:0000256" key="10">
    <source>
        <dbReference type="ARBA" id="ARBA00047904"/>
    </source>
</evidence>
<keyword evidence="9" id="KW-0030">Aminoacyl-tRNA synthetase</keyword>
<evidence type="ECO:0000256" key="1">
    <source>
        <dbReference type="ARBA" id="ARBA00004496"/>
    </source>
</evidence>
<evidence type="ECO:0000256" key="5">
    <source>
        <dbReference type="ARBA" id="ARBA00022598"/>
    </source>
</evidence>
<dbReference type="InterPro" id="IPR012340">
    <property type="entry name" value="NA-bd_OB-fold"/>
</dbReference>
<keyword evidence="4" id="KW-0963">Cytoplasm</keyword>
<comment type="subcellular location">
    <subcellularLocation>
        <location evidence="1">Cytoplasm</location>
    </subcellularLocation>
</comment>
<keyword evidence="7" id="KW-0067">ATP-binding</keyword>
<dbReference type="SUPFAM" id="SSF50249">
    <property type="entry name" value="Nucleic acid-binding proteins"/>
    <property type="match status" value="1"/>
</dbReference>
<feature type="compositionally biased region" description="Low complexity" evidence="11">
    <location>
        <begin position="237"/>
        <end position="247"/>
    </location>
</feature>
<reference evidence="13 14" key="1">
    <citation type="journal article" date="2024" name="Commun. Biol.">
        <title>Comparative genomic analysis of thermophilic fungi reveals convergent evolutionary adaptations and gene losses.</title>
        <authorList>
            <person name="Steindorff A.S."/>
            <person name="Aguilar-Pontes M.V."/>
            <person name="Robinson A.J."/>
            <person name="Andreopoulos B."/>
            <person name="LaButti K."/>
            <person name="Kuo A."/>
            <person name="Mondo S."/>
            <person name="Riley R."/>
            <person name="Otillar R."/>
            <person name="Haridas S."/>
            <person name="Lipzen A."/>
            <person name="Grimwood J."/>
            <person name="Schmutz J."/>
            <person name="Clum A."/>
            <person name="Reid I.D."/>
            <person name="Moisan M.C."/>
            <person name="Butler G."/>
            <person name="Nguyen T.T.M."/>
            <person name="Dewar K."/>
            <person name="Conant G."/>
            <person name="Drula E."/>
            <person name="Henrissat B."/>
            <person name="Hansel C."/>
            <person name="Singer S."/>
            <person name="Hutchinson M.I."/>
            <person name="de Vries R.P."/>
            <person name="Natvig D.O."/>
            <person name="Powell A.J."/>
            <person name="Tsang A."/>
            <person name="Grigoriev I.V."/>
        </authorList>
    </citation>
    <scope>NUCLEOTIDE SEQUENCE [LARGE SCALE GENOMIC DNA]</scope>
    <source>
        <strain evidence="13 14">ATCC 24622</strain>
    </source>
</reference>
<dbReference type="PRINTS" id="PR01042">
    <property type="entry name" value="TRNASYNTHASP"/>
</dbReference>
<dbReference type="InterPro" id="IPR045864">
    <property type="entry name" value="aa-tRNA-synth_II/BPL/LPL"/>
</dbReference>
<dbReference type="Gene3D" id="3.30.930.10">
    <property type="entry name" value="Bira Bifunctional Protein, Domain 2"/>
    <property type="match status" value="1"/>
</dbReference>
<feature type="compositionally biased region" description="Basic and acidic residues" evidence="11">
    <location>
        <begin position="29"/>
        <end position="47"/>
    </location>
</feature>
<keyword evidence="5" id="KW-0436">Ligase</keyword>
<evidence type="ECO:0000256" key="9">
    <source>
        <dbReference type="ARBA" id="ARBA00023146"/>
    </source>
</evidence>
<evidence type="ECO:0000256" key="11">
    <source>
        <dbReference type="SAM" id="MobiDB-lite"/>
    </source>
</evidence>
<feature type="region of interest" description="Disordered" evidence="11">
    <location>
        <begin position="1"/>
        <end position="74"/>
    </location>
</feature>
<dbReference type="InterPro" id="IPR006195">
    <property type="entry name" value="aa-tRNA-synth_II"/>
</dbReference>
<evidence type="ECO:0000256" key="4">
    <source>
        <dbReference type="ARBA" id="ARBA00022490"/>
    </source>
</evidence>
<dbReference type="EC" id="6.1.1.12" evidence="3"/>
<evidence type="ECO:0000256" key="2">
    <source>
        <dbReference type="ARBA" id="ARBA00005312"/>
    </source>
</evidence>